<dbReference type="PANTHER" id="PTHR11276">
    <property type="entry name" value="DNA POLYMERASE TYPE-X FAMILY MEMBER"/>
    <property type="match status" value="1"/>
</dbReference>
<dbReference type="GO" id="GO:0003887">
    <property type="term" value="F:DNA-directed DNA polymerase activity"/>
    <property type="evidence" value="ECO:0007669"/>
    <property type="project" value="InterPro"/>
</dbReference>
<dbReference type="InterPro" id="IPR022312">
    <property type="entry name" value="DNA_pol_X"/>
</dbReference>
<keyword evidence="2" id="KW-0808">Transferase</keyword>
<evidence type="ECO:0000256" key="2">
    <source>
        <dbReference type="ARBA" id="ARBA00022679"/>
    </source>
</evidence>
<dbReference type="InterPro" id="IPR027421">
    <property type="entry name" value="DNA_pol_lamdba_lyase_dom_sf"/>
</dbReference>
<feature type="active site" description="Nucleophile; Schiff-base intermediate with DNA; for 5'-dRP lyase activity" evidence="5">
    <location>
        <position position="290"/>
    </location>
</feature>
<dbReference type="AlphaFoldDB" id="A0AAW0CE01"/>
<dbReference type="Gene3D" id="3.30.460.10">
    <property type="entry name" value="Beta Polymerase, domain 2"/>
    <property type="match status" value="1"/>
</dbReference>
<dbReference type="PROSITE" id="PS50172">
    <property type="entry name" value="BRCT"/>
    <property type="match status" value="1"/>
</dbReference>
<keyword evidence="3" id="KW-0548">Nucleotidyltransferase</keyword>
<keyword evidence="4" id="KW-0235">DNA replication</keyword>
<evidence type="ECO:0000256" key="6">
    <source>
        <dbReference type="SAM" id="MobiDB-lite"/>
    </source>
</evidence>
<dbReference type="Gene3D" id="3.30.210.10">
    <property type="entry name" value="DNA polymerase, thumb domain"/>
    <property type="match status" value="1"/>
</dbReference>
<name>A0AAW0CE01_9AGAR</name>
<evidence type="ECO:0000256" key="5">
    <source>
        <dbReference type="PIRSR" id="PIRSR622312-50"/>
    </source>
</evidence>
<dbReference type="SMART" id="SM00483">
    <property type="entry name" value="POLXc"/>
    <property type="match status" value="1"/>
</dbReference>
<dbReference type="InterPro" id="IPR002054">
    <property type="entry name" value="DNA-dir_DNA_pol_X"/>
</dbReference>
<dbReference type="SUPFAM" id="SSF52113">
    <property type="entry name" value="BRCT domain"/>
    <property type="match status" value="1"/>
</dbReference>
<dbReference type="CDD" id="cd00141">
    <property type="entry name" value="NT_POLXc"/>
    <property type="match status" value="1"/>
</dbReference>
<dbReference type="Pfam" id="PF14792">
    <property type="entry name" value="DNA_pol_B_palm"/>
    <property type="match status" value="1"/>
</dbReference>
<dbReference type="InterPro" id="IPR029398">
    <property type="entry name" value="PolB_thumb"/>
</dbReference>
<evidence type="ECO:0000256" key="1">
    <source>
        <dbReference type="ARBA" id="ARBA00022634"/>
    </source>
</evidence>
<gene>
    <name evidence="8" type="ORF">VNI00_011615</name>
</gene>
<protein>
    <recommendedName>
        <fullName evidence="7">BRCT domain-containing protein</fullName>
    </recommendedName>
</protein>
<feature type="compositionally biased region" description="Low complexity" evidence="6">
    <location>
        <begin position="7"/>
        <end position="18"/>
    </location>
</feature>
<dbReference type="Gene3D" id="1.10.150.110">
    <property type="entry name" value="DNA polymerase beta, N-terminal domain-like"/>
    <property type="match status" value="1"/>
</dbReference>
<dbReference type="InterPro" id="IPR037160">
    <property type="entry name" value="DNA_Pol_thumb_sf"/>
</dbReference>
<reference evidence="8 9" key="1">
    <citation type="submission" date="2024-01" db="EMBL/GenBank/DDBJ databases">
        <title>A draft genome for a cacao thread blight-causing isolate of Paramarasmius palmivorus.</title>
        <authorList>
            <person name="Baruah I.K."/>
            <person name="Bukari Y."/>
            <person name="Amoako-Attah I."/>
            <person name="Meinhardt L.W."/>
            <person name="Bailey B.A."/>
            <person name="Cohen S.P."/>
        </authorList>
    </citation>
    <scope>NUCLEOTIDE SEQUENCE [LARGE SCALE GENOMIC DNA]</scope>
    <source>
        <strain evidence="8 9">GH-12</strain>
    </source>
</reference>
<dbReference type="Gene3D" id="1.10.150.20">
    <property type="entry name" value="5' to 3' exonuclease, C-terminal subdomain"/>
    <property type="match status" value="1"/>
</dbReference>
<dbReference type="PANTHER" id="PTHR11276:SF28">
    <property type="entry name" value="DNA POLYMERASE LAMBDA"/>
    <property type="match status" value="1"/>
</dbReference>
<evidence type="ECO:0000256" key="4">
    <source>
        <dbReference type="ARBA" id="ARBA00022705"/>
    </source>
</evidence>
<dbReference type="Proteomes" id="UP001383192">
    <property type="component" value="Unassembled WGS sequence"/>
</dbReference>
<evidence type="ECO:0000259" key="7">
    <source>
        <dbReference type="PROSITE" id="PS50172"/>
    </source>
</evidence>
<dbReference type="Pfam" id="PF14791">
    <property type="entry name" value="DNA_pol_B_thumb"/>
    <property type="match status" value="1"/>
</dbReference>
<dbReference type="PRINTS" id="PR00869">
    <property type="entry name" value="DNAPOLX"/>
</dbReference>
<keyword evidence="1" id="KW-0237">DNA synthesis</keyword>
<dbReference type="SUPFAM" id="SSF47802">
    <property type="entry name" value="DNA polymerase beta, N-terminal domain-like"/>
    <property type="match status" value="1"/>
</dbReference>
<dbReference type="InterPro" id="IPR036420">
    <property type="entry name" value="BRCT_dom_sf"/>
</dbReference>
<evidence type="ECO:0000256" key="3">
    <source>
        <dbReference type="ARBA" id="ARBA00022695"/>
    </source>
</evidence>
<proteinExistence type="predicted"/>
<dbReference type="InterPro" id="IPR043519">
    <property type="entry name" value="NT_sf"/>
</dbReference>
<dbReference type="SUPFAM" id="SSF81301">
    <property type="entry name" value="Nucleotidyltransferase"/>
    <property type="match status" value="1"/>
</dbReference>
<dbReference type="EMBL" id="JAYKXP010000051">
    <property type="protein sequence ID" value="KAK7036418.1"/>
    <property type="molecule type" value="Genomic_DNA"/>
</dbReference>
<sequence>MPKRTLSSSSSCSDSSSEPSRKRRRSVSPSDAKTVNVYIVDAKLDAETIAELVSLVEESRINKQDLEICPRVEDADVIVTGVRMRKRLERHLEWNLAVRRTTSDAGAPLIFPQKQKAIVTPQWLRDSIKEKRLLPCGGYAALGELQDETEKHCPDGICSNVEDCKHTKSTSSPKKLITDVSPPQPLENSQISHRHRYACMRHSPMVCPNQDLVNEFAVLYRHRELEGWEIRVLSYERTIAVLKGLPWCSMLRSSRIINITSWTAYPHKITEENLDDVGELPFIGEKALFKIKEYLRTGHISEAQTIRSDERYQALCAFTSIYGIGHNTARKLYSMSLRTLEHLDAYYDVKSDTESSTAEKLLPVPRDSKLNLPLLTIQVGLALRRDLIQKIPRTEVEEMRDVVMRELGEIKVGCVSTITGGYRRGKSESNDVDIVISHEDLKSGSDEVKGLCSRLVKRLYDQGLVTHVMHLSSFREHNAIRTPHWDSLEKALTVFVLPDDGKQRRVHRRLDLIFAAPEVYWTAVVGWTGSKMFERDLRSWAKQEKGMKFDSSGISRRHDSKLYFPKSEPEVFSLLGLEWIDPTLRNADA</sequence>
<dbReference type="GO" id="GO:0003677">
    <property type="term" value="F:DNA binding"/>
    <property type="evidence" value="ECO:0007669"/>
    <property type="project" value="InterPro"/>
</dbReference>
<evidence type="ECO:0000313" key="8">
    <source>
        <dbReference type="EMBL" id="KAK7036418.1"/>
    </source>
</evidence>
<dbReference type="InterPro" id="IPR028207">
    <property type="entry name" value="DNA_pol_B_palm_palm"/>
</dbReference>
<dbReference type="SUPFAM" id="SSF81585">
    <property type="entry name" value="PsbU/PolX domain-like"/>
    <property type="match status" value="1"/>
</dbReference>
<dbReference type="GO" id="GO:0006303">
    <property type="term" value="P:double-strand break repair via nonhomologous end joining"/>
    <property type="evidence" value="ECO:0007669"/>
    <property type="project" value="TreeGrafter"/>
</dbReference>
<accession>A0AAW0CE01</accession>
<keyword evidence="9" id="KW-1185">Reference proteome</keyword>
<dbReference type="FunFam" id="3.30.210.10:FF:000005">
    <property type="entry name" value="DNA polymerase IV"/>
    <property type="match status" value="1"/>
</dbReference>
<organism evidence="8 9">
    <name type="scientific">Paramarasmius palmivorus</name>
    <dbReference type="NCBI Taxonomy" id="297713"/>
    <lineage>
        <taxon>Eukaryota</taxon>
        <taxon>Fungi</taxon>
        <taxon>Dikarya</taxon>
        <taxon>Basidiomycota</taxon>
        <taxon>Agaricomycotina</taxon>
        <taxon>Agaricomycetes</taxon>
        <taxon>Agaricomycetidae</taxon>
        <taxon>Agaricales</taxon>
        <taxon>Marasmiineae</taxon>
        <taxon>Marasmiaceae</taxon>
        <taxon>Paramarasmius</taxon>
    </lineage>
</organism>
<dbReference type="GO" id="GO:0005634">
    <property type="term" value="C:nucleus"/>
    <property type="evidence" value="ECO:0007669"/>
    <property type="project" value="TreeGrafter"/>
</dbReference>
<feature type="region of interest" description="Disordered" evidence="6">
    <location>
        <begin position="1"/>
        <end position="29"/>
    </location>
</feature>
<dbReference type="InterPro" id="IPR001357">
    <property type="entry name" value="BRCT_dom"/>
</dbReference>
<feature type="domain" description="BRCT" evidence="7">
    <location>
        <begin position="118"/>
        <end position="141"/>
    </location>
</feature>
<comment type="caution">
    <text evidence="8">The sequence shown here is derived from an EMBL/GenBank/DDBJ whole genome shotgun (WGS) entry which is preliminary data.</text>
</comment>
<evidence type="ECO:0000313" key="9">
    <source>
        <dbReference type="Proteomes" id="UP001383192"/>
    </source>
</evidence>